<feature type="compositionally biased region" description="Basic and acidic residues" evidence="1">
    <location>
        <begin position="80"/>
        <end position="96"/>
    </location>
</feature>
<dbReference type="GO" id="GO:0046872">
    <property type="term" value="F:metal ion binding"/>
    <property type="evidence" value="ECO:0007669"/>
    <property type="project" value="InterPro"/>
</dbReference>
<dbReference type="SUPFAM" id="SSF55008">
    <property type="entry name" value="HMA, heavy metal-associated domain"/>
    <property type="match status" value="1"/>
</dbReference>
<reference evidence="2" key="1">
    <citation type="submission" date="2023-02" db="EMBL/GenBank/DDBJ databases">
        <title>Genome of toxic invasive species Heracleum sosnowskyi carries increased number of genes despite the absence of recent whole-genome duplications.</title>
        <authorList>
            <person name="Schelkunov M."/>
            <person name="Shtratnikova V."/>
            <person name="Makarenko M."/>
            <person name="Klepikova A."/>
            <person name="Omelchenko D."/>
            <person name="Novikova G."/>
            <person name="Obukhova E."/>
            <person name="Bogdanov V."/>
            <person name="Penin A."/>
            <person name="Logacheva M."/>
        </authorList>
    </citation>
    <scope>NUCLEOTIDE SEQUENCE</scope>
    <source>
        <strain evidence="2">Hsosn_3</strain>
        <tissue evidence="2">Leaf</tissue>
    </source>
</reference>
<dbReference type="Gene3D" id="3.30.70.100">
    <property type="match status" value="1"/>
</dbReference>
<proteinExistence type="predicted"/>
<organism evidence="2 3">
    <name type="scientific">Heracleum sosnowskyi</name>
    <dbReference type="NCBI Taxonomy" id="360622"/>
    <lineage>
        <taxon>Eukaryota</taxon>
        <taxon>Viridiplantae</taxon>
        <taxon>Streptophyta</taxon>
        <taxon>Embryophyta</taxon>
        <taxon>Tracheophyta</taxon>
        <taxon>Spermatophyta</taxon>
        <taxon>Magnoliopsida</taxon>
        <taxon>eudicotyledons</taxon>
        <taxon>Gunneridae</taxon>
        <taxon>Pentapetalae</taxon>
        <taxon>asterids</taxon>
        <taxon>campanulids</taxon>
        <taxon>Apiales</taxon>
        <taxon>Apiaceae</taxon>
        <taxon>Apioideae</taxon>
        <taxon>apioid superclade</taxon>
        <taxon>Tordylieae</taxon>
        <taxon>Tordyliinae</taxon>
        <taxon>Heracleum</taxon>
    </lineage>
</organism>
<evidence type="ECO:0008006" key="4">
    <source>
        <dbReference type="Google" id="ProtNLM"/>
    </source>
</evidence>
<evidence type="ECO:0000313" key="2">
    <source>
        <dbReference type="EMBL" id="KAK1356173.1"/>
    </source>
</evidence>
<dbReference type="AlphaFoldDB" id="A0AAD8GY69"/>
<feature type="compositionally biased region" description="Basic and acidic residues" evidence="1">
    <location>
        <begin position="105"/>
        <end position="132"/>
    </location>
</feature>
<evidence type="ECO:0000313" key="3">
    <source>
        <dbReference type="Proteomes" id="UP001237642"/>
    </source>
</evidence>
<comment type="caution">
    <text evidence="2">The sequence shown here is derived from an EMBL/GenBank/DDBJ whole genome shotgun (WGS) entry which is preliminary data.</text>
</comment>
<gene>
    <name evidence="2" type="ORF">POM88_049429</name>
</gene>
<dbReference type="InterPro" id="IPR036163">
    <property type="entry name" value="HMA_dom_sf"/>
</dbReference>
<reference evidence="2" key="2">
    <citation type="submission" date="2023-05" db="EMBL/GenBank/DDBJ databases">
        <authorList>
            <person name="Schelkunov M.I."/>
        </authorList>
    </citation>
    <scope>NUCLEOTIDE SEQUENCE</scope>
    <source>
        <strain evidence="2">Hsosn_3</strain>
        <tissue evidence="2">Leaf</tissue>
    </source>
</reference>
<keyword evidence="3" id="KW-1185">Reference proteome</keyword>
<dbReference type="Proteomes" id="UP001237642">
    <property type="component" value="Unassembled WGS sequence"/>
</dbReference>
<sequence length="173" mass="20316">MEKHLPRSIFVFKVKELCCVPCIEKKKKDLLESTGIVEVDVDLENETFTIKGKIHIVELLTIFQKVYANADLIYYRKETGEDHDQRKESCGKKDNGQDELEEIGADCHEKRDMFKEHDQKKERRGKKEKECSWNDDEAEDTGADHYKVRDTFKDHKPEAYVPPSKEYFWGDVA</sequence>
<name>A0AAD8GY69_9APIA</name>
<dbReference type="EMBL" id="JAUIZM010000011">
    <property type="protein sequence ID" value="KAK1356173.1"/>
    <property type="molecule type" value="Genomic_DNA"/>
</dbReference>
<accession>A0AAD8GY69</accession>
<protein>
    <recommendedName>
        <fullName evidence="4">HMA domain-containing protein</fullName>
    </recommendedName>
</protein>
<feature type="region of interest" description="Disordered" evidence="1">
    <location>
        <begin position="80"/>
        <end position="143"/>
    </location>
</feature>
<evidence type="ECO:0000256" key="1">
    <source>
        <dbReference type="SAM" id="MobiDB-lite"/>
    </source>
</evidence>